<dbReference type="Proteomes" id="UP000250443">
    <property type="component" value="Unassembled WGS sequence"/>
</dbReference>
<evidence type="ECO:0000313" key="2">
    <source>
        <dbReference type="Proteomes" id="UP000250443"/>
    </source>
</evidence>
<protein>
    <submittedName>
        <fullName evidence="1">Uncharacterized protein</fullName>
    </submittedName>
</protein>
<evidence type="ECO:0000313" key="1">
    <source>
        <dbReference type="EMBL" id="SPZ13400.1"/>
    </source>
</evidence>
<accession>A0A2X2F3Y6</accession>
<sequence length="35" mass="3989">MILLTRSLVSAMHYYLVTRHMAVFSSVKQVNAFSS</sequence>
<dbReference type="AlphaFoldDB" id="A0A2X2F3Y6"/>
<dbReference type="EMBL" id="UAUF01000014">
    <property type="protein sequence ID" value="SPZ13400.1"/>
    <property type="molecule type" value="Genomic_DNA"/>
</dbReference>
<reference evidence="1 2" key="1">
    <citation type="submission" date="2018-06" db="EMBL/GenBank/DDBJ databases">
        <authorList>
            <consortium name="Pathogen Informatics"/>
            <person name="Doyle S."/>
        </authorList>
    </citation>
    <scope>NUCLEOTIDE SEQUENCE [LARGE SCALE GENOMIC DNA]</scope>
    <source>
        <strain evidence="1 2">NCTC11842</strain>
    </source>
</reference>
<proteinExistence type="predicted"/>
<gene>
    <name evidence="1" type="ORF">NCTC11842_05142</name>
</gene>
<name>A0A2X2F3Y6_PSELU</name>
<organism evidence="1 2">
    <name type="scientific">Pseudomonas luteola</name>
    <dbReference type="NCBI Taxonomy" id="47886"/>
    <lineage>
        <taxon>Bacteria</taxon>
        <taxon>Pseudomonadati</taxon>
        <taxon>Pseudomonadota</taxon>
        <taxon>Gammaproteobacteria</taxon>
        <taxon>Pseudomonadales</taxon>
        <taxon>Pseudomonadaceae</taxon>
        <taxon>Pseudomonas</taxon>
    </lineage>
</organism>